<gene>
    <name evidence="1" type="ORF">FNB15_01915</name>
</gene>
<keyword evidence="2" id="KW-1185">Reference proteome</keyword>
<evidence type="ECO:0000313" key="1">
    <source>
        <dbReference type="EMBL" id="QDO96110.1"/>
    </source>
</evidence>
<evidence type="ECO:0000313" key="2">
    <source>
        <dbReference type="Proteomes" id="UP000317496"/>
    </source>
</evidence>
<proteinExistence type="predicted"/>
<evidence type="ECO:0008006" key="3">
    <source>
        <dbReference type="Google" id="ProtNLM"/>
    </source>
</evidence>
<name>A0A516GXP9_9PROT</name>
<dbReference type="EMBL" id="CP041636">
    <property type="protein sequence ID" value="QDO96110.1"/>
    <property type="molecule type" value="Genomic_DNA"/>
</dbReference>
<reference evidence="1 2" key="1">
    <citation type="submission" date="2019-07" db="EMBL/GenBank/DDBJ databases">
        <title>Genome sequencing for Ferrovibrio sp. K5.</title>
        <authorList>
            <person name="Park S.-J."/>
        </authorList>
    </citation>
    <scope>NUCLEOTIDE SEQUENCE [LARGE SCALE GENOMIC DNA]</scope>
    <source>
        <strain evidence="1 2">K5</strain>
    </source>
</reference>
<accession>A0A516GXP9</accession>
<dbReference type="Proteomes" id="UP000317496">
    <property type="component" value="Chromosome"/>
</dbReference>
<dbReference type="AlphaFoldDB" id="A0A516GXP9"/>
<dbReference type="KEGG" id="fer:FNB15_01915"/>
<dbReference type="RefSeq" id="WP_144067091.1">
    <property type="nucleotide sequence ID" value="NZ_CP041636.1"/>
</dbReference>
<dbReference type="OrthoDB" id="6691177at2"/>
<sequence>MKEKSVWKSFESIIENILRAEQLYVQKEPNGINQPSADFLVSANQITAAVEVKLYSSRETSLNSLLQSAFVLDAAQSALNAPKSILIVGNELSKSAIKSINLRFPKMIVYDLSKLLLLLAKHPQYTETFHEIIRQARPFSSDADFLIDSKNETISIIADLSAPDHTASVFDKPTETRSRVHGKTLWEQLNSENTRGSYKLFETKMTEVLRYIFEGDLTNWAREKSTHSRASRYDLIARVSSNHDVWKLIADQFRSRYIIFEFKDYSKKIKQGQIYTTEKYLYLTALRSTAIIISRYGADNNAISAARGALREHGKLIILLALDDIKKMLDQRDLGNDHNSVLSDLMDDMLMRLER</sequence>
<protein>
    <recommendedName>
        <fullName evidence="3">Restriction endonuclease type IV Mrr domain-containing protein</fullName>
    </recommendedName>
</protein>
<organism evidence="1 2">
    <name type="scientific">Ferrovibrio terrae</name>
    <dbReference type="NCBI Taxonomy" id="2594003"/>
    <lineage>
        <taxon>Bacteria</taxon>
        <taxon>Pseudomonadati</taxon>
        <taxon>Pseudomonadota</taxon>
        <taxon>Alphaproteobacteria</taxon>
        <taxon>Rhodospirillales</taxon>
        <taxon>Rhodospirillaceae</taxon>
        <taxon>Ferrovibrio</taxon>
    </lineage>
</organism>